<name>A0A9P5S201_9FUNG</name>
<dbReference type="Proteomes" id="UP000748756">
    <property type="component" value="Unassembled WGS sequence"/>
</dbReference>
<feature type="region of interest" description="Disordered" evidence="1">
    <location>
        <begin position="89"/>
        <end position="109"/>
    </location>
</feature>
<evidence type="ECO:0000313" key="2">
    <source>
        <dbReference type="EMBL" id="KAF9151358.1"/>
    </source>
</evidence>
<protein>
    <submittedName>
        <fullName evidence="2">Uncharacterized protein</fullName>
    </submittedName>
</protein>
<dbReference type="EMBL" id="JAAAUQ010000329">
    <property type="protein sequence ID" value="KAF9151358.1"/>
    <property type="molecule type" value="Genomic_DNA"/>
</dbReference>
<organism evidence="2 3">
    <name type="scientific">Linnemannia schmuckeri</name>
    <dbReference type="NCBI Taxonomy" id="64567"/>
    <lineage>
        <taxon>Eukaryota</taxon>
        <taxon>Fungi</taxon>
        <taxon>Fungi incertae sedis</taxon>
        <taxon>Mucoromycota</taxon>
        <taxon>Mortierellomycotina</taxon>
        <taxon>Mortierellomycetes</taxon>
        <taxon>Mortierellales</taxon>
        <taxon>Mortierellaceae</taxon>
        <taxon>Linnemannia</taxon>
    </lineage>
</organism>
<proteinExistence type="predicted"/>
<dbReference type="InterPro" id="IPR032675">
    <property type="entry name" value="LRR_dom_sf"/>
</dbReference>
<keyword evidence="3" id="KW-1185">Reference proteome</keyword>
<sequence length="493" mass="56579">MNLNAVGLTRICFRHMDLPNPLELRCLARSLSGQRSLTHLRIEMISAGAMSCLSAPMVLVLFLALPRSIVSVKLEAMIHADDGTDERRLRIVPDTPGEGNEDEKEKESSLDWMEGDLVAREEPLESLKELALPSFRMGYTADHVRRILRHCPVLETWDIPCVRNEEAAEAMTRMVREMVSRAEQGQEQGHRHGLGRELKKSLLRHLTAKYPWQDCRGERWASVLDALPEQQVESMEFSLYTDVFPDKFVPALLRHCEVLQSVVFLDVQKIRSSTLATILRRCHGLQKFWATGLYGRSIFLDLNDAIEQEWICKDIKDLRITVDLSVLSSQGMGNSGSAARSRKVDYGEPFDLPPTREYWMKLKMFYTQMGKLTELEVMELIAAGLESRSTYMSEALTGLLSLEEEDKDTGKRGFLSLLSGLKKLRVVHGSFWSESWAARRTFGQRETEWIAENWLTLEEIELLPRKYMMRGGVNLPEHLKWLREKKPELKLCR</sequence>
<comment type="caution">
    <text evidence="2">The sequence shown here is derived from an EMBL/GenBank/DDBJ whole genome shotgun (WGS) entry which is preliminary data.</text>
</comment>
<dbReference type="Gene3D" id="3.80.10.10">
    <property type="entry name" value="Ribonuclease Inhibitor"/>
    <property type="match status" value="1"/>
</dbReference>
<reference evidence="2" key="1">
    <citation type="journal article" date="2020" name="Fungal Divers.">
        <title>Resolving the Mortierellaceae phylogeny through synthesis of multi-gene phylogenetics and phylogenomics.</title>
        <authorList>
            <person name="Vandepol N."/>
            <person name="Liber J."/>
            <person name="Desiro A."/>
            <person name="Na H."/>
            <person name="Kennedy M."/>
            <person name="Barry K."/>
            <person name="Grigoriev I.V."/>
            <person name="Miller A.N."/>
            <person name="O'Donnell K."/>
            <person name="Stajich J.E."/>
            <person name="Bonito G."/>
        </authorList>
    </citation>
    <scope>NUCLEOTIDE SEQUENCE</scope>
    <source>
        <strain evidence="2">NRRL 6426</strain>
    </source>
</reference>
<evidence type="ECO:0000313" key="3">
    <source>
        <dbReference type="Proteomes" id="UP000748756"/>
    </source>
</evidence>
<evidence type="ECO:0000256" key="1">
    <source>
        <dbReference type="SAM" id="MobiDB-lite"/>
    </source>
</evidence>
<gene>
    <name evidence="2" type="ORF">BG015_006773</name>
</gene>
<dbReference type="OrthoDB" id="2409924at2759"/>
<dbReference type="AlphaFoldDB" id="A0A9P5S201"/>
<accession>A0A9P5S201</accession>